<dbReference type="SUPFAM" id="SSF56112">
    <property type="entry name" value="Protein kinase-like (PK-like)"/>
    <property type="match status" value="1"/>
</dbReference>
<dbReference type="InterPro" id="IPR051035">
    <property type="entry name" value="Mito_inheritance_9"/>
</dbReference>
<evidence type="ECO:0000256" key="3">
    <source>
        <dbReference type="ARBA" id="ARBA00016197"/>
    </source>
</evidence>
<keyword evidence="4" id="KW-0809">Transit peptide</keyword>
<keyword evidence="5" id="KW-0496">Mitochondrion</keyword>
<comment type="subcellular location">
    <subcellularLocation>
        <location evidence="1">Mitochondrion</location>
    </subcellularLocation>
</comment>
<dbReference type="GO" id="GO:0005739">
    <property type="term" value="C:mitochondrion"/>
    <property type="evidence" value="ECO:0007669"/>
    <property type="project" value="UniProtKB-SubCell"/>
</dbReference>
<protein>
    <recommendedName>
        <fullName evidence="3">Altered inheritance of mitochondria protein 9, mitochondrial</fullName>
    </recommendedName>
    <alternativeName>
        <fullName evidence="6">Found in mitochondrial proteome protein 29</fullName>
    </alternativeName>
</protein>
<dbReference type="Gene3D" id="3.90.1200.10">
    <property type="match status" value="1"/>
</dbReference>
<evidence type="ECO:0000256" key="4">
    <source>
        <dbReference type="ARBA" id="ARBA00022946"/>
    </source>
</evidence>
<evidence type="ECO:0000256" key="2">
    <source>
        <dbReference type="ARBA" id="ARBA00005543"/>
    </source>
</evidence>
<dbReference type="STRING" id="2070753.A0A3A2ZF58"/>
<dbReference type="PANTHER" id="PTHR36091">
    <property type="entry name" value="ALTERED INHERITANCE OF MITOCHONDRIA PROTEIN 9, MITOCHONDRIAL"/>
    <property type="match status" value="1"/>
</dbReference>
<dbReference type="AlphaFoldDB" id="A0A3A2ZF58"/>
<sequence length="403" mass="46248">MEEAPGEKLEDIWDDLPLEQKITIMKDIVSLEKKMISVSFNRPANDASSAHISIANGDLVTAICAVAAEVIGDVPAETKNAAMYRFAIGPVVEREYWNRERAVMDIDRGPWKRPQDLVSSPARRELEWIQQYAVPKPQDDALVTSASQNPPSSHISLLHRYLKVAPYLLPSDPEVVAPHLWHTDLHAANIFVENGHISSVIDWQGTWTAPLILQARHPRLVDYDGDIILRAPANFKDLEPDAKSKVRDQMTKSIILYLYEKQIAKEVPLLDIVIRFNHGRTRCEPIQFVGDTWDDDILPLSESLIRIEKYWNDLGFDFPCPIHFTEDELSLHEEEGEGWNDVQDFWDSVSFIITRDGWTPNDRYNDALTLFTELREIGLKSMIGKEREDFRRQTQWVERPGTK</sequence>
<keyword evidence="9" id="KW-1185">Reference proteome</keyword>
<dbReference type="EMBL" id="MVGC01000262">
    <property type="protein sequence ID" value="RJE20973.1"/>
    <property type="molecule type" value="Genomic_DNA"/>
</dbReference>
<proteinExistence type="inferred from homology"/>
<dbReference type="OrthoDB" id="2968323at2759"/>
<comment type="caution">
    <text evidence="8">The sequence shown here is derived from an EMBL/GenBank/DDBJ whole genome shotgun (WGS) entry which is preliminary data.</text>
</comment>
<name>A0A3A2ZF58_9EURO</name>
<evidence type="ECO:0000256" key="1">
    <source>
        <dbReference type="ARBA" id="ARBA00004173"/>
    </source>
</evidence>
<dbReference type="PANTHER" id="PTHR36091:SF1">
    <property type="entry name" value="ALTERED INHERITANCE OF MITOCHONDRIA PROTEIN 9, MITOCHONDRIAL"/>
    <property type="match status" value="1"/>
</dbReference>
<reference evidence="9" key="1">
    <citation type="submission" date="2017-02" db="EMBL/GenBank/DDBJ databases">
        <authorList>
            <person name="Tafer H."/>
            <person name="Lopandic K."/>
        </authorList>
    </citation>
    <scope>NUCLEOTIDE SEQUENCE [LARGE SCALE GENOMIC DNA]</scope>
    <source>
        <strain evidence="9">CBS 366.77</strain>
    </source>
</reference>
<organism evidence="8 9">
    <name type="scientific">Aspergillus sclerotialis</name>
    <dbReference type="NCBI Taxonomy" id="2070753"/>
    <lineage>
        <taxon>Eukaryota</taxon>
        <taxon>Fungi</taxon>
        <taxon>Dikarya</taxon>
        <taxon>Ascomycota</taxon>
        <taxon>Pezizomycotina</taxon>
        <taxon>Eurotiomycetes</taxon>
        <taxon>Eurotiomycetidae</taxon>
        <taxon>Eurotiales</taxon>
        <taxon>Aspergillaceae</taxon>
        <taxon>Aspergillus</taxon>
        <taxon>Aspergillus subgen. Polypaecilum</taxon>
    </lineage>
</organism>
<evidence type="ECO:0000256" key="6">
    <source>
        <dbReference type="ARBA" id="ARBA00031849"/>
    </source>
</evidence>
<dbReference type="Pfam" id="PF01636">
    <property type="entry name" value="APH"/>
    <property type="match status" value="1"/>
</dbReference>
<evidence type="ECO:0000313" key="9">
    <source>
        <dbReference type="Proteomes" id="UP000266188"/>
    </source>
</evidence>
<feature type="domain" description="Aminoglycoside phosphotransferase" evidence="7">
    <location>
        <begin position="159"/>
        <end position="205"/>
    </location>
</feature>
<dbReference type="Proteomes" id="UP000266188">
    <property type="component" value="Unassembled WGS sequence"/>
</dbReference>
<comment type="similarity">
    <text evidence="2">Belongs to the AIM9 family.</text>
</comment>
<gene>
    <name evidence="8" type="ORF">PHISCL_06683</name>
</gene>
<evidence type="ECO:0000259" key="7">
    <source>
        <dbReference type="Pfam" id="PF01636"/>
    </source>
</evidence>
<dbReference type="InterPro" id="IPR002575">
    <property type="entry name" value="Aminoglycoside_PTrfase"/>
</dbReference>
<evidence type="ECO:0000313" key="8">
    <source>
        <dbReference type="EMBL" id="RJE20973.1"/>
    </source>
</evidence>
<accession>A0A3A2ZF58</accession>
<evidence type="ECO:0000256" key="5">
    <source>
        <dbReference type="ARBA" id="ARBA00023128"/>
    </source>
</evidence>
<dbReference type="InterPro" id="IPR011009">
    <property type="entry name" value="Kinase-like_dom_sf"/>
</dbReference>